<evidence type="ECO:0000313" key="2">
    <source>
        <dbReference type="Proteomes" id="UP000254807"/>
    </source>
</evidence>
<name>A0A366U6Z5_ENTGA</name>
<reference evidence="1 2" key="1">
    <citation type="submission" date="2018-06" db="EMBL/GenBank/DDBJ databases">
        <authorList>
            <consortium name="Pathogen Informatics"/>
            <person name="Doyle S."/>
        </authorList>
    </citation>
    <scope>NUCLEOTIDE SEQUENCE [LARGE SCALE GENOMIC DNA]</scope>
    <source>
        <strain evidence="1 2">NCTC12360</strain>
    </source>
</reference>
<accession>A0A366U6Z5</accession>
<protein>
    <submittedName>
        <fullName evidence="1">Uncharacterized protein</fullName>
    </submittedName>
</protein>
<evidence type="ECO:0000313" key="1">
    <source>
        <dbReference type="EMBL" id="STD82192.1"/>
    </source>
</evidence>
<keyword evidence="2" id="KW-1185">Reference proteome</keyword>
<organism evidence="1 2">
    <name type="scientific">Enterococcus gallinarum</name>
    <dbReference type="NCBI Taxonomy" id="1353"/>
    <lineage>
        <taxon>Bacteria</taxon>
        <taxon>Bacillati</taxon>
        <taxon>Bacillota</taxon>
        <taxon>Bacilli</taxon>
        <taxon>Lactobacillales</taxon>
        <taxon>Enterococcaceae</taxon>
        <taxon>Enterococcus</taxon>
    </lineage>
</organism>
<sequence>MWLFSFVWYGFIGFVLYWIIRLAVKHGINDSKEV</sequence>
<gene>
    <name evidence="1" type="ORF">NCTC12360_00612</name>
</gene>
<dbReference type="Proteomes" id="UP000254807">
    <property type="component" value="Unassembled WGS sequence"/>
</dbReference>
<proteinExistence type="predicted"/>
<dbReference type="EMBL" id="UFYW01000001">
    <property type="protein sequence ID" value="STD82192.1"/>
    <property type="molecule type" value="Genomic_DNA"/>
</dbReference>
<dbReference type="AlphaFoldDB" id="A0A366U6Z5"/>